<dbReference type="PRINTS" id="PR00036">
    <property type="entry name" value="HTHLACI"/>
</dbReference>
<keyword evidence="6" id="KW-1185">Reference proteome</keyword>
<dbReference type="PANTHER" id="PTHR30146">
    <property type="entry name" value="LACI-RELATED TRANSCRIPTIONAL REPRESSOR"/>
    <property type="match status" value="1"/>
</dbReference>
<dbReference type="EMBL" id="JBBLZC010000019">
    <property type="protein sequence ID" value="MEK0084839.1"/>
    <property type="molecule type" value="Genomic_DNA"/>
</dbReference>
<keyword evidence="3" id="KW-0804">Transcription</keyword>
<evidence type="ECO:0000256" key="3">
    <source>
        <dbReference type="ARBA" id="ARBA00023163"/>
    </source>
</evidence>
<protein>
    <submittedName>
        <fullName evidence="5">LacI family DNA-binding transcriptional regulator</fullName>
    </submittedName>
</protein>
<evidence type="ECO:0000313" key="6">
    <source>
        <dbReference type="Proteomes" id="UP001375743"/>
    </source>
</evidence>
<sequence>MDPQRLSLAGPKATAVVDSLNLCGFFSRALSEPMTSCCEHRSGARYMGRPTIADLARAAGVSVSTVDRVLNGRNPVRPATAERVLTAAEAIGFHATGILRQRLGADRPERTLGFLLQQPSRTFYRRLGEALTEATKTSPAIRGRAVVEFLDDLTPGSVSARLLKLGKHVDAIAVVTADHPLVTGAIDRLHAAGVPVVALISDLTAQSRAGYVGLDNRKLGRTAAWAISNIGKRPGKVAIFVGSHRYLCQEIAEMSFRTYFREHAPEFHLLETLTSLEDARYAYENTLDLLKRHSDLVGLYVAGGGIRGVMQALRDQGDAVPRGLVTIGQELMEETRAGLIDGIVKLILSHPLRLLAETTIGAMLRAIEAAGREPATQITLPFDIYTVENI</sequence>
<dbReference type="InterPro" id="IPR028082">
    <property type="entry name" value="Peripla_BP_I"/>
</dbReference>
<dbReference type="PROSITE" id="PS00356">
    <property type="entry name" value="HTH_LACI_1"/>
    <property type="match status" value="1"/>
</dbReference>
<feature type="domain" description="HTH lacI-type" evidence="4">
    <location>
        <begin position="50"/>
        <end position="104"/>
    </location>
</feature>
<accession>A0ABU8XWV2</accession>
<dbReference type="SUPFAM" id="SSF47413">
    <property type="entry name" value="lambda repressor-like DNA-binding domains"/>
    <property type="match status" value="1"/>
</dbReference>
<dbReference type="Proteomes" id="UP001375743">
    <property type="component" value="Unassembled WGS sequence"/>
</dbReference>
<evidence type="ECO:0000256" key="1">
    <source>
        <dbReference type="ARBA" id="ARBA00023015"/>
    </source>
</evidence>
<gene>
    <name evidence="5" type="ORF">U1T56_16935</name>
</gene>
<dbReference type="PANTHER" id="PTHR30146:SF152">
    <property type="entry name" value="TRANSCRIPTIONAL REGULATORY PROTEIN"/>
    <property type="match status" value="1"/>
</dbReference>
<dbReference type="CDD" id="cd01392">
    <property type="entry name" value="HTH_LacI"/>
    <property type="match status" value="1"/>
</dbReference>
<reference evidence="5 6" key="1">
    <citation type="submission" date="2024-01" db="EMBL/GenBank/DDBJ databases">
        <title>Multi-omics insights into the function and evolution of sodium benzoate biodegradation pathways in Benzoatithermus flavus gen. nov., sp. nov. from hot spring.</title>
        <authorList>
            <person name="Hu C.-J."/>
            <person name="Li W.-J."/>
        </authorList>
    </citation>
    <scope>NUCLEOTIDE SEQUENCE [LARGE SCALE GENOMIC DNA]</scope>
    <source>
        <strain evidence="5 6">SYSU G07066</strain>
    </source>
</reference>
<dbReference type="RefSeq" id="WP_418160691.1">
    <property type="nucleotide sequence ID" value="NZ_JBBLZC010000019.1"/>
</dbReference>
<dbReference type="GO" id="GO:0003677">
    <property type="term" value="F:DNA binding"/>
    <property type="evidence" value="ECO:0007669"/>
    <property type="project" value="UniProtKB-KW"/>
</dbReference>
<dbReference type="CDD" id="cd06307">
    <property type="entry name" value="PBP1_sugar_binding"/>
    <property type="match status" value="1"/>
</dbReference>
<dbReference type="Gene3D" id="1.10.260.40">
    <property type="entry name" value="lambda repressor-like DNA-binding domains"/>
    <property type="match status" value="1"/>
</dbReference>
<dbReference type="PROSITE" id="PS50932">
    <property type="entry name" value="HTH_LACI_2"/>
    <property type="match status" value="1"/>
</dbReference>
<comment type="caution">
    <text evidence="5">The sequence shown here is derived from an EMBL/GenBank/DDBJ whole genome shotgun (WGS) entry which is preliminary data.</text>
</comment>
<dbReference type="Pfam" id="PF00356">
    <property type="entry name" value="LacI"/>
    <property type="match status" value="1"/>
</dbReference>
<dbReference type="Gene3D" id="3.40.50.2300">
    <property type="match status" value="2"/>
</dbReference>
<keyword evidence="1" id="KW-0805">Transcription regulation</keyword>
<evidence type="ECO:0000259" key="4">
    <source>
        <dbReference type="PROSITE" id="PS50932"/>
    </source>
</evidence>
<dbReference type="SMART" id="SM00354">
    <property type="entry name" value="HTH_LACI"/>
    <property type="match status" value="1"/>
</dbReference>
<evidence type="ECO:0000313" key="5">
    <source>
        <dbReference type="EMBL" id="MEK0084839.1"/>
    </source>
</evidence>
<keyword evidence="2 5" id="KW-0238">DNA-binding</keyword>
<name>A0ABU8XWV2_9PROT</name>
<evidence type="ECO:0000256" key="2">
    <source>
        <dbReference type="ARBA" id="ARBA00023125"/>
    </source>
</evidence>
<dbReference type="Pfam" id="PF13407">
    <property type="entry name" value="Peripla_BP_4"/>
    <property type="match status" value="1"/>
</dbReference>
<dbReference type="InterPro" id="IPR000843">
    <property type="entry name" value="HTH_LacI"/>
</dbReference>
<dbReference type="InterPro" id="IPR025997">
    <property type="entry name" value="SBP_2_dom"/>
</dbReference>
<organism evidence="5 6">
    <name type="scientific">Benzoatithermus flavus</name>
    <dbReference type="NCBI Taxonomy" id="3108223"/>
    <lineage>
        <taxon>Bacteria</taxon>
        <taxon>Pseudomonadati</taxon>
        <taxon>Pseudomonadota</taxon>
        <taxon>Alphaproteobacteria</taxon>
        <taxon>Geminicoccales</taxon>
        <taxon>Geminicoccaceae</taxon>
        <taxon>Benzoatithermus</taxon>
    </lineage>
</organism>
<dbReference type="InterPro" id="IPR010982">
    <property type="entry name" value="Lambda_DNA-bd_dom_sf"/>
</dbReference>
<dbReference type="SUPFAM" id="SSF53822">
    <property type="entry name" value="Periplasmic binding protein-like I"/>
    <property type="match status" value="1"/>
</dbReference>
<proteinExistence type="predicted"/>